<dbReference type="Proteomes" id="UP000183400">
    <property type="component" value="Unassembled WGS sequence"/>
</dbReference>
<evidence type="ECO:0000313" key="2">
    <source>
        <dbReference type="EMBL" id="SDX16721.1"/>
    </source>
</evidence>
<dbReference type="GO" id="GO:0016747">
    <property type="term" value="F:acyltransferase activity, transferring groups other than amino-acyl groups"/>
    <property type="evidence" value="ECO:0007669"/>
    <property type="project" value="InterPro"/>
</dbReference>
<sequence>MTWRPATQSDLPQIDAFLFWHIQTSMFPLANLRDYGLCGNDLRALNVWVLGDRPRAVFSITNEGMVLPQCPQCSDEELRDAIALIQGRALFGIAAEATQARRIMHLAGWEDRPATLNSDEPGFSLSLDHLQVPDLPGAQLVPLADADRSVTEGWRESYLIEAMDFDPARAQHQAVKDVTAYFERGSHRALLIDGEPVSMTGFNARLPDVVQIGGVYTPPELRGRGYARLAVALHLAEARASGVSRAVLFAASDAAARAYISIGFRPAGRYSLVLFTNPEDAA</sequence>
<name>A0A1H2ZH63_9RHOB</name>
<keyword evidence="3" id="KW-1185">Reference proteome</keyword>
<dbReference type="RefSeq" id="WP_074737024.1">
    <property type="nucleotide sequence ID" value="NZ_FNNP01000003.1"/>
</dbReference>
<dbReference type="AlphaFoldDB" id="A0A1H2ZH63"/>
<dbReference type="Pfam" id="PF00583">
    <property type="entry name" value="Acetyltransf_1"/>
    <property type="match status" value="1"/>
</dbReference>
<dbReference type="InterPro" id="IPR000182">
    <property type="entry name" value="GNAT_dom"/>
</dbReference>
<dbReference type="CDD" id="cd04301">
    <property type="entry name" value="NAT_SF"/>
    <property type="match status" value="1"/>
</dbReference>
<evidence type="ECO:0000313" key="3">
    <source>
        <dbReference type="Proteomes" id="UP000183400"/>
    </source>
</evidence>
<proteinExistence type="predicted"/>
<dbReference type="SUPFAM" id="SSF55729">
    <property type="entry name" value="Acyl-CoA N-acyltransferases (Nat)"/>
    <property type="match status" value="1"/>
</dbReference>
<dbReference type="STRING" id="985054.SAMN05444358_103229"/>
<reference evidence="3" key="1">
    <citation type="submission" date="2016-10" db="EMBL/GenBank/DDBJ databases">
        <authorList>
            <person name="Varghese N."/>
            <person name="Submissions S."/>
        </authorList>
    </citation>
    <scope>NUCLEOTIDE SEQUENCE [LARGE SCALE GENOMIC DNA]</scope>
    <source>
        <strain evidence="3">DSM 27839</strain>
    </source>
</reference>
<evidence type="ECO:0000259" key="1">
    <source>
        <dbReference type="PROSITE" id="PS51186"/>
    </source>
</evidence>
<feature type="domain" description="N-acetyltransferase" evidence="1">
    <location>
        <begin position="130"/>
        <end position="282"/>
    </location>
</feature>
<dbReference type="InterPro" id="IPR016181">
    <property type="entry name" value="Acyl_CoA_acyltransferase"/>
</dbReference>
<gene>
    <name evidence="2" type="ORF">SAMN05444358_103229</name>
</gene>
<organism evidence="2 3">
    <name type="scientific">Ruegeria halocynthiae</name>
    <dbReference type="NCBI Taxonomy" id="985054"/>
    <lineage>
        <taxon>Bacteria</taxon>
        <taxon>Pseudomonadati</taxon>
        <taxon>Pseudomonadota</taxon>
        <taxon>Alphaproteobacteria</taxon>
        <taxon>Rhodobacterales</taxon>
        <taxon>Roseobacteraceae</taxon>
        <taxon>Ruegeria</taxon>
    </lineage>
</organism>
<protein>
    <submittedName>
        <fullName evidence="2">Acetyltransferase (GNAT) family protein</fullName>
    </submittedName>
</protein>
<dbReference type="PROSITE" id="PS51186">
    <property type="entry name" value="GNAT"/>
    <property type="match status" value="1"/>
</dbReference>
<accession>A0A1H2ZH63</accession>
<dbReference type="EMBL" id="FNNP01000003">
    <property type="protein sequence ID" value="SDX16721.1"/>
    <property type="molecule type" value="Genomic_DNA"/>
</dbReference>
<keyword evidence="2" id="KW-0808">Transferase</keyword>
<dbReference type="Gene3D" id="3.40.630.30">
    <property type="match status" value="1"/>
</dbReference>